<feature type="domain" description="HD-CE" evidence="5">
    <location>
        <begin position="31"/>
        <end position="247"/>
    </location>
</feature>
<comment type="similarity">
    <text evidence="1">Belongs to the heat shock protein 90 family.</text>
</comment>
<keyword evidence="2" id="KW-0547">Nucleotide-binding</keyword>
<evidence type="ECO:0000256" key="3">
    <source>
        <dbReference type="ARBA" id="ARBA00022840"/>
    </source>
</evidence>
<dbReference type="PRINTS" id="PR00775">
    <property type="entry name" value="HEATSHOCK90"/>
</dbReference>
<gene>
    <name evidence="6" type="ORF">H9Q08_03370</name>
</gene>
<accession>A0ABS9C2B2</accession>
<keyword evidence="7" id="KW-1185">Reference proteome</keyword>
<evidence type="ECO:0000313" key="7">
    <source>
        <dbReference type="Proteomes" id="UP001430374"/>
    </source>
</evidence>
<dbReference type="Proteomes" id="UP001430374">
    <property type="component" value="Unassembled WGS sequence"/>
</dbReference>
<dbReference type="PANTHER" id="PTHR11528">
    <property type="entry name" value="HEAT SHOCK PROTEIN 90 FAMILY MEMBER"/>
    <property type="match status" value="1"/>
</dbReference>
<dbReference type="Pfam" id="PF13589">
    <property type="entry name" value="HATPase_c_3"/>
    <property type="match status" value="1"/>
</dbReference>
<evidence type="ECO:0000256" key="4">
    <source>
        <dbReference type="ARBA" id="ARBA00023186"/>
    </source>
</evidence>
<proteinExistence type="inferred from homology"/>
<keyword evidence="4" id="KW-0143">Chaperone</keyword>
<dbReference type="GO" id="GO:0005524">
    <property type="term" value="F:ATP binding"/>
    <property type="evidence" value="ECO:0007669"/>
    <property type="project" value="UniProtKB-KW"/>
</dbReference>
<dbReference type="SUPFAM" id="SSF55874">
    <property type="entry name" value="ATPase domain of HSP90 chaperone/DNA topoisomerase II/histidine kinase"/>
    <property type="match status" value="1"/>
</dbReference>
<name>A0ABS9C2B2_9FLAO</name>
<sequence length="1112" mass="129439">MQKSAHNDYLDIFLNFKKQVSLEVDFIVQNFPEYTPHNEEYHLRRLLVLADELLGSELISRLNATEILVLCLSIFGHDWGMAVSAAEKKEISSLFKNKDENFGLLRNESRCFSEHLEKFNEKHDNVSEFVWQEYIRLTHAERSAERVRKYFWNIDSGIGEAAARVCVGHWLDFKDIKNPSIYPVSYMVRGESINLRAITLYLRLIDLFDISNERTPYTIYKHVAPQSMRSKMEWAKHKAINSLATKKFQNGREIQVDGQTDDYEVFAALEDLKSFCEDQLFGCNDLLQELNDSRYNLNIFDLKWNILPIDFDPISIKFQFERTRMFEVLSDEIYKGDKYVFVRELLQNSIDAIKLRKEWIEKKTQLTLNSFGEITIDVRDTGNNIIEITFTDDGIGMDRYIVENYLSVAGRSYYSSEEFKKLGLEMDPISKFGVGILSCFMVADKIHITTYRDLVIKPDAKVLHIDIPYIDQQFRISASDPDKDKDKIGTKIVISLSKDKVKSKLDDNPDIDITGYLKKLVGFVEFPIVITENDNKTVIINPFEDAVFYEKKYQGYEIYKLDTSLDFNNVFLPQSLKLAKDTFTTKQFTIESDLGMEGIVGSVTFVVPKDPFLKIREAAGGSWPTTDFSLISPGKRTQDRKIKISREWANFAHANMPNTYKYGASSFSKDAYKIYLDGIIVPKANPPAAIEGPLEGRESMYFDSYFVNERFMVPFVVAKYTKRYFSSIDLSRTEIREKDFSWDQSISVNLFSHIVKIHREFLLDEDIKIRIKYFTYLMFFYRVPVSVIVAEIGLDNCPVLTIDYGGDLKFETWGNFRDKEIYIQPEYTYWFKQILLKGFDESYKENHYLGDWKSDKFLINDIIYPELYNEYNSSSQAILASQLIKSYIDDTHDFHSYRFLSSPWEGGPALIQPVWVPKSAERSLVDYELVRTAAKDINLINPEEADILVYSLFDALSENNFDVFPDIGVFQEPYDSNFAYGVSILNFNHPFTKGLLRILACIQVYEETKKEVSVPWAKLIDKCIELPFFDPNTYFDNGFSLNEINLIIDEMNDMIISANLIMNYKTLDHIDFDSFVENTVMYYGDDIYYQFFNNMEVEELNQNENYGKNIIN</sequence>
<protein>
    <submittedName>
        <fullName evidence="6">ATP-binding protein</fullName>
    </submittedName>
</protein>
<evidence type="ECO:0000259" key="5">
    <source>
        <dbReference type="Pfam" id="PF24391"/>
    </source>
</evidence>
<dbReference type="InterPro" id="IPR056471">
    <property type="entry name" value="HD-CE"/>
</dbReference>
<dbReference type="InterPro" id="IPR001404">
    <property type="entry name" value="Hsp90_fam"/>
</dbReference>
<dbReference type="InterPro" id="IPR020575">
    <property type="entry name" value="Hsp90_N"/>
</dbReference>
<evidence type="ECO:0000313" key="6">
    <source>
        <dbReference type="EMBL" id="MCF2218334.1"/>
    </source>
</evidence>
<reference evidence="6" key="1">
    <citation type="submission" date="2021-08" db="EMBL/GenBank/DDBJ databases">
        <title>Complete genome sequence of Chryseobacterium sp strain PS-8.</title>
        <authorList>
            <person name="Das S.K."/>
        </authorList>
    </citation>
    <scope>NUCLEOTIDE SEQUENCE</scope>
    <source>
        <strain evidence="6">PS-8</strain>
    </source>
</reference>
<evidence type="ECO:0000256" key="1">
    <source>
        <dbReference type="ARBA" id="ARBA00008239"/>
    </source>
</evidence>
<dbReference type="RefSeq" id="WP_235130106.1">
    <property type="nucleotide sequence ID" value="NZ_JACSGT010000001.1"/>
</dbReference>
<organism evidence="6 7">
    <name type="scientific">Chryseobacterium indicum</name>
    <dbReference type="NCBI Taxonomy" id="2766954"/>
    <lineage>
        <taxon>Bacteria</taxon>
        <taxon>Pseudomonadati</taxon>
        <taxon>Bacteroidota</taxon>
        <taxon>Flavobacteriia</taxon>
        <taxon>Flavobacteriales</taxon>
        <taxon>Weeksellaceae</taxon>
        <taxon>Chryseobacterium group</taxon>
        <taxon>Chryseobacterium</taxon>
    </lineage>
</organism>
<keyword evidence="3 6" id="KW-0067">ATP-binding</keyword>
<evidence type="ECO:0000256" key="2">
    <source>
        <dbReference type="ARBA" id="ARBA00022741"/>
    </source>
</evidence>
<dbReference type="EMBL" id="JACSGT010000001">
    <property type="protein sequence ID" value="MCF2218334.1"/>
    <property type="molecule type" value="Genomic_DNA"/>
</dbReference>
<comment type="caution">
    <text evidence="6">The sequence shown here is derived from an EMBL/GenBank/DDBJ whole genome shotgun (WGS) entry which is preliminary data.</text>
</comment>
<dbReference type="Pfam" id="PF24391">
    <property type="entry name" value="HD-CE"/>
    <property type="match status" value="1"/>
</dbReference>
<dbReference type="InterPro" id="IPR036890">
    <property type="entry name" value="HATPase_C_sf"/>
</dbReference>
<dbReference type="Gene3D" id="3.30.565.10">
    <property type="entry name" value="Histidine kinase-like ATPase, C-terminal domain"/>
    <property type="match status" value="1"/>
</dbReference>